<dbReference type="InterPro" id="IPR036180">
    <property type="entry name" value="Gelsolin-like_dom_sf"/>
</dbReference>
<dbReference type="GO" id="GO:0008270">
    <property type="term" value="F:zinc ion binding"/>
    <property type="evidence" value="ECO:0007669"/>
    <property type="project" value="InterPro"/>
</dbReference>
<dbReference type="GO" id="GO:0030127">
    <property type="term" value="C:COPII vesicle coat"/>
    <property type="evidence" value="ECO:0007669"/>
    <property type="project" value="InterPro"/>
</dbReference>
<dbReference type="GO" id="GO:0000149">
    <property type="term" value="F:SNARE binding"/>
    <property type="evidence" value="ECO:0007669"/>
    <property type="project" value="TreeGrafter"/>
</dbReference>
<dbReference type="Pfam" id="PF04811">
    <property type="entry name" value="Sec23_trunk"/>
    <property type="match status" value="1"/>
</dbReference>
<dbReference type="GO" id="GO:0006886">
    <property type="term" value="P:intracellular protein transport"/>
    <property type="evidence" value="ECO:0007669"/>
    <property type="project" value="InterPro"/>
</dbReference>
<keyword evidence="16" id="KW-1185">Reference proteome</keyword>
<dbReference type="Pfam" id="PF04815">
    <property type="entry name" value="Sec23_helical"/>
    <property type="match status" value="1"/>
</dbReference>
<dbReference type="InterPro" id="IPR036174">
    <property type="entry name" value="Znf_Sec23_Sec24_sf"/>
</dbReference>
<evidence type="ECO:0000256" key="4">
    <source>
        <dbReference type="ARBA" id="ARBA00022448"/>
    </source>
</evidence>
<dbReference type="Gene3D" id="2.30.30.380">
    <property type="entry name" value="Zn-finger domain of Sec23/24"/>
    <property type="match status" value="1"/>
</dbReference>
<dbReference type="PANTHER" id="PTHR13803:SF39">
    <property type="entry name" value="SECRETORY 24AB, ISOFORM A"/>
    <property type="match status" value="1"/>
</dbReference>
<evidence type="ECO:0000256" key="3">
    <source>
        <dbReference type="ARBA" id="ARBA00008334"/>
    </source>
</evidence>
<dbReference type="InterPro" id="IPR029006">
    <property type="entry name" value="ADF-H/Gelsolin-like_dom_sf"/>
</dbReference>
<feature type="domain" description="Sec23/Sec24 beta-sandwich" evidence="14">
    <location>
        <begin position="484"/>
        <end position="579"/>
    </location>
</feature>
<dbReference type="Gene3D" id="2.60.40.1670">
    <property type="entry name" value="beta-sandwich domain of Sec23/24"/>
    <property type="match status" value="1"/>
</dbReference>
<dbReference type="SUPFAM" id="SSF82919">
    <property type="entry name" value="Zn-finger domain of Sec23/24"/>
    <property type="match status" value="1"/>
</dbReference>
<dbReference type="InterPro" id="IPR036465">
    <property type="entry name" value="vWFA_dom_sf"/>
</dbReference>
<dbReference type="InterPro" id="IPR006896">
    <property type="entry name" value="Sec23/24_trunk_dom"/>
</dbReference>
<dbReference type="EMBL" id="CCKQ01005327">
    <property type="protein sequence ID" value="CDW76512.1"/>
    <property type="molecule type" value="Genomic_DNA"/>
</dbReference>
<feature type="domain" description="Sec23/Sec24 trunk" evidence="12">
    <location>
        <begin position="241"/>
        <end position="476"/>
    </location>
</feature>
<dbReference type="GO" id="GO:0000139">
    <property type="term" value="C:Golgi membrane"/>
    <property type="evidence" value="ECO:0007669"/>
    <property type="project" value="UniProtKB-SubCell"/>
</dbReference>
<gene>
    <name evidence="15" type="primary">Contig566.g622</name>
    <name evidence="15" type="ORF">STYLEM_5494</name>
</gene>
<feature type="region of interest" description="Disordered" evidence="10">
    <location>
        <begin position="83"/>
        <end position="105"/>
    </location>
</feature>
<evidence type="ECO:0000256" key="8">
    <source>
        <dbReference type="ARBA" id="ARBA00023034"/>
    </source>
</evidence>
<keyword evidence="6" id="KW-0931">ER-Golgi transport</keyword>
<evidence type="ECO:0000259" key="12">
    <source>
        <dbReference type="Pfam" id="PF04811"/>
    </source>
</evidence>
<dbReference type="Proteomes" id="UP000039865">
    <property type="component" value="Unassembled WGS sequence"/>
</dbReference>
<evidence type="ECO:0000256" key="7">
    <source>
        <dbReference type="ARBA" id="ARBA00022927"/>
    </source>
</evidence>
<dbReference type="SUPFAM" id="SSF53300">
    <property type="entry name" value="vWA-like"/>
    <property type="match status" value="1"/>
</dbReference>
<dbReference type="InterPro" id="IPR006900">
    <property type="entry name" value="Sec23/24_helical_dom"/>
</dbReference>
<keyword evidence="5" id="KW-0256">Endoplasmic reticulum</keyword>
<evidence type="ECO:0000313" key="15">
    <source>
        <dbReference type="EMBL" id="CDW76512.1"/>
    </source>
</evidence>
<name>A0A078A4Q7_STYLE</name>
<keyword evidence="7" id="KW-0653">Protein transport</keyword>
<dbReference type="InParanoid" id="A0A078A4Q7"/>
<dbReference type="AlphaFoldDB" id="A0A078A4Q7"/>
<sequence>MYNKNPSRYPQPGGGAAPDQQNYQHADAYGQQQQYNNAQYGANTYNAAQTAQYQQYQQNDQNNQQYQTTQNDQYNYQNNEVKATNNYGSQPQTAKNSLEEFNSDKSLLRMTTDRVPNTNTLQKEIALPLGVIVKPYGDLPTVNIYNKLYYYQGEETPSVSFGQKPIVRCKDCRAYVNPFIRFIENGMKWICNICGDINPTDNYYYSPLNSVGLRQDYEDRVELRQGSVDFVASNEYMNRPPMPPTYVFVLDVSKPAIDTGYLQLATSTIKSVVENKLLPGGERTRIGFITYDSSVHFYNLRSTLKQPQMFVTTDTEQIFIPQPEDLVVNLSDSYDLVINLLDNLPQYFVKTQVIDNCFVSALQAANLITNSIGGKLIFFQLAQTIIKHPMLAPKTLPNTAERIDLVNSTNPYFANTGTELGHLHMSCDLFIFTHGKNQYKNLQTFADLARKSSGNLFYYQDFNSRTFGLKFSNELYHSLVRRTAWEGVFRIRTSAGFNQIRSFGNIQIKQKTADLILCPSIDSDRVYVYEIEKNDLHTEDPNRLARRDCSHIYLQTALLYSTSEGERRIRVHNTAVPLTNMKHLPFEFIDVNATTHYFARAALNILQTNLNFTVCRGMIEMNLTNLCRSMLKSQQSIKQSLPDNIQYLVLYVLGLLKSQFMTPTKQIVPGDALDYLNYLRFAINSMSPEETLPLFNPQIINIADYNLDDQNFPQLENLDRASILPSNIYLCYNGLALYFFVGTDCDPFFIQTIFKANDIAHIDRLISEEEIFAGYETTPYLNSLYNIVTSFRYQRQPYVELRVLINGDAESESILRSMLVVDNQNSGYPMDFTKFLATITGGGGLHGPGAAVGGAPAAYY</sequence>
<dbReference type="GO" id="GO:0070971">
    <property type="term" value="C:endoplasmic reticulum exit site"/>
    <property type="evidence" value="ECO:0007669"/>
    <property type="project" value="TreeGrafter"/>
</dbReference>
<keyword evidence="8" id="KW-0333">Golgi apparatus</keyword>
<evidence type="ECO:0000256" key="9">
    <source>
        <dbReference type="ARBA" id="ARBA00023136"/>
    </source>
</evidence>
<feature type="compositionally biased region" description="Polar residues" evidence="10">
    <location>
        <begin position="83"/>
        <end position="100"/>
    </location>
</feature>
<dbReference type="InterPro" id="IPR012990">
    <property type="entry name" value="Beta-sandwich_Sec23_24"/>
</dbReference>
<dbReference type="GO" id="GO:0005789">
    <property type="term" value="C:endoplasmic reticulum membrane"/>
    <property type="evidence" value="ECO:0007669"/>
    <property type="project" value="UniProtKB-SubCell"/>
</dbReference>
<evidence type="ECO:0000256" key="5">
    <source>
        <dbReference type="ARBA" id="ARBA00022824"/>
    </source>
</evidence>
<comment type="similarity">
    <text evidence="3">Belongs to the SEC23/SEC24 family. SEC24 subfamily.</text>
</comment>
<dbReference type="InterPro" id="IPR006895">
    <property type="entry name" value="Znf_Sec23_Sec24"/>
</dbReference>
<reference evidence="15 16" key="1">
    <citation type="submission" date="2014-06" db="EMBL/GenBank/DDBJ databases">
        <authorList>
            <person name="Swart Estienne"/>
        </authorList>
    </citation>
    <scope>NUCLEOTIDE SEQUENCE [LARGE SCALE GENOMIC DNA]</scope>
    <source>
        <strain evidence="15 16">130c</strain>
    </source>
</reference>
<keyword evidence="4" id="KW-0813">Transport</keyword>
<evidence type="ECO:0000259" key="13">
    <source>
        <dbReference type="Pfam" id="PF04815"/>
    </source>
</evidence>
<comment type="subcellular location">
    <subcellularLocation>
        <location evidence="2">Endoplasmic reticulum membrane</location>
    </subcellularLocation>
    <subcellularLocation>
        <location evidence="1">Golgi apparatus membrane</location>
    </subcellularLocation>
</comment>
<keyword evidence="9" id="KW-0472">Membrane</keyword>
<dbReference type="Pfam" id="PF04810">
    <property type="entry name" value="zf-Sec23_Sec24"/>
    <property type="match status" value="1"/>
</dbReference>
<dbReference type="SUPFAM" id="SSF81995">
    <property type="entry name" value="beta-sandwich domain of Sec23/24"/>
    <property type="match status" value="1"/>
</dbReference>
<dbReference type="GO" id="GO:0090110">
    <property type="term" value="P:COPII-coated vesicle cargo loading"/>
    <property type="evidence" value="ECO:0007669"/>
    <property type="project" value="TreeGrafter"/>
</dbReference>
<evidence type="ECO:0000259" key="11">
    <source>
        <dbReference type="Pfam" id="PF04810"/>
    </source>
</evidence>
<dbReference type="Pfam" id="PF08033">
    <property type="entry name" value="Sec23_BS"/>
    <property type="match status" value="1"/>
</dbReference>
<organism evidence="15 16">
    <name type="scientific">Stylonychia lemnae</name>
    <name type="common">Ciliate</name>
    <dbReference type="NCBI Taxonomy" id="5949"/>
    <lineage>
        <taxon>Eukaryota</taxon>
        <taxon>Sar</taxon>
        <taxon>Alveolata</taxon>
        <taxon>Ciliophora</taxon>
        <taxon>Intramacronucleata</taxon>
        <taxon>Spirotrichea</taxon>
        <taxon>Stichotrichia</taxon>
        <taxon>Sporadotrichida</taxon>
        <taxon>Oxytrichidae</taxon>
        <taxon>Stylonychinae</taxon>
        <taxon>Stylonychia</taxon>
    </lineage>
</organism>
<evidence type="ECO:0000256" key="1">
    <source>
        <dbReference type="ARBA" id="ARBA00004394"/>
    </source>
</evidence>
<dbReference type="Gene3D" id="3.40.20.10">
    <property type="entry name" value="Severin"/>
    <property type="match status" value="1"/>
</dbReference>
<dbReference type="Gene3D" id="1.20.120.730">
    <property type="entry name" value="Sec23/Sec24 helical domain"/>
    <property type="match status" value="1"/>
</dbReference>
<dbReference type="Gene3D" id="3.40.50.410">
    <property type="entry name" value="von Willebrand factor, type A domain"/>
    <property type="match status" value="1"/>
</dbReference>
<dbReference type="InterPro" id="IPR050550">
    <property type="entry name" value="SEC23_SEC24_subfamily"/>
</dbReference>
<evidence type="ECO:0000259" key="14">
    <source>
        <dbReference type="Pfam" id="PF08033"/>
    </source>
</evidence>
<dbReference type="OMA" id="QPPPFQM"/>
<evidence type="ECO:0000313" key="16">
    <source>
        <dbReference type="Proteomes" id="UP000039865"/>
    </source>
</evidence>
<dbReference type="FunCoup" id="A0A078A4Q7">
    <property type="interactions" value="374"/>
</dbReference>
<dbReference type="PANTHER" id="PTHR13803">
    <property type="entry name" value="SEC24-RELATED PROTEIN"/>
    <property type="match status" value="1"/>
</dbReference>
<feature type="domain" description="Sec23/Sec24 helical" evidence="13">
    <location>
        <begin position="590"/>
        <end position="692"/>
    </location>
</feature>
<dbReference type="SUPFAM" id="SSF82754">
    <property type="entry name" value="C-terminal, gelsolin-like domain of Sec23/24"/>
    <property type="match status" value="1"/>
</dbReference>
<evidence type="ECO:0000256" key="6">
    <source>
        <dbReference type="ARBA" id="ARBA00022892"/>
    </source>
</evidence>
<protein>
    <submittedName>
        <fullName evidence="15">Sec23 sec24 trunk domain containing protein</fullName>
    </submittedName>
</protein>
<feature type="domain" description="Zinc finger Sec23/Sec24-type" evidence="11">
    <location>
        <begin position="166"/>
        <end position="204"/>
    </location>
</feature>
<accession>A0A078A4Q7</accession>
<dbReference type="OrthoDB" id="49016at2759"/>
<evidence type="ECO:0000256" key="2">
    <source>
        <dbReference type="ARBA" id="ARBA00004586"/>
    </source>
</evidence>
<evidence type="ECO:0000256" key="10">
    <source>
        <dbReference type="SAM" id="MobiDB-lite"/>
    </source>
</evidence>
<feature type="region of interest" description="Disordered" evidence="10">
    <location>
        <begin position="1"/>
        <end position="32"/>
    </location>
</feature>
<proteinExistence type="inferred from homology"/>